<name>A0AAD1RY99_PELCU</name>
<protein>
    <submittedName>
        <fullName evidence="2">Uncharacterized protein</fullName>
    </submittedName>
</protein>
<feature type="compositionally biased region" description="Polar residues" evidence="1">
    <location>
        <begin position="28"/>
        <end position="46"/>
    </location>
</feature>
<dbReference type="EMBL" id="OW240915">
    <property type="protein sequence ID" value="CAH2283894.1"/>
    <property type="molecule type" value="Genomic_DNA"/>
</dbReference>
<evidence type="ECO:0000256" key="1">
    <source>
        <dbReference type="SAM" id="MobiDB-lite"/>
    </source>
</evidence>
<dbReference type="Proteomes" id="UP001295444">
    <property type="component" value="Chromosome 04"/>
</dbReference>
<proteinExistence type="predicted"/>
<feature type="region of interest" description="Disordered" evidence="1">
    <location>
        <begin position="88"/>
        <end position="107"/>
    </location>
</feature>
<dbReference type="AlphaFoldDB" id="A0AAD1RY99"/>
<keyword evidence="3" id="KW-1185">Reference proteome</keyword>
<feature type="region of interest" description="Disordered" evidence="1">
    <location>
        <begin position="1"/>
        <end position="53"/>
    </location>
</feature>
<sequence>MGGNKKRQETPSVATKFRAKDRRRRSLSQDPTDSGSESNVSDSMESPSIPLTKEDLRKMLQETSDDIKAYTTATLEKQIAGLKEDMEALASRTSHTENPLLETQSRTDTHDWDIDTLKVLYLEDGLEDLTTDPEGKTNE</sequence>
<feature type="compositionally biased region" description="Basic residues" evidence="1">
    <location>
        <begin position="17"/>
        <end position="26"/>
    </location>
</feature>
<organism evidence="2 3">
    <name type="scientific">Pelobates cultripes</name>
    <name type="common">Western spadefoot toad</name>
    <dbReference type="NCBI Taxonomy" id="61616"/>
    <lineage>
        <taxon>Eukaryota</taxon>
        <taxon>Metazoa</taxon>
        <taxon>Chordata</taxon>
        <taxon>Craniata</taxon>
        <taxon>Vertebrata</taxon>
        <taxon>Euteleostomi</taxon>
        <taxon>Amphibia</taxon>
        <taxon>Batrachia</taxon>
        <taxon>Anura</taxon>
        <taxon>Pelobatoidea</taxon>
        <taxon>Pelobatidae</taxon>
        <taxon>Pelobates</taxon>
    </lineage>
</organism>
<evidence type="ECO:0000313" key="2">
    <source>
        <dbReference type="EMBL" id="CAH2283894.1"/>
    </source>
</evidence>
<reference evidence="2" key="1">
    <citation type="submission" date="2022-03" db="EMBL/GenBank/DDBJ databases">
        <authorList>
            <person name="Alioto T."/>
            <person name="Alioto T."/>
            <person name="Gomez Garrido J."/>
        </authorList>
    </citation>
    <scope>NUCLEOTIDE SEQUENCE</scope>
</reference>
<evidence type="ECO:0000313" key="3">
    <source>
        <dbReference type="Proteomes" id="UP001295444"/>
    </source>
</evidence>
<feature type="compositionally biased region" description="Polar residues" evidence="1">
    <location>
        <begin position="91"/>
        <end position="104"/>
    </location>
</feature>
<gene>
    <name evidence="2" type="ORF">PECUL_23A056116</name>
</gene>
<accession>A0AAD1RY99</accession>